<dbReference type="GeneID" id="93681298"/>
<feature type="domain" description="DUF4097" evidence="3">
    <location>
        <begin position="42"/>
        <end position="280"/>
    </location>
</feature>
<dbReference type="Pfam" id="PF13349">
    <property type="entry name" value="DUF4097"/>
    <property type="match status" value="1"/>
</dbReference>
<dbReference type="RefSeq" id="WP_061786376.1">
    <property type="nucleotide sequence ID" value="NZ_KQ758637.1"/>
</dbReference>
<name>A0A0V8JNF0_9BACI</name>
<evidence type="ECO:0000313" key="4">
    <source>
        <dbReference type="EMBL" id="KSU88581.1"/>
    </source>
</evidence>
<dbReference type="AlphaFoldDB" id="A0A0V8JNF0"/>
<keyword evidence="5" id="KW-1185">Reference proteome</keyword>
<feature type="signal peptide" evidence="2">
    <location>
        <begin position="1"/>
        <end position="19"/>
    </location>
</feature>
<dbReference type="Proteomes" id="UP000053681">
    <property type="component" value="Unassembled WGS sequence"/>
</dbReference>
<evidence type="ECO:0000313" key="5">
    <source>
        <dbReference type="Proteomes" id="UP000053681"/>
    </source>
</evidence>
<gene>
    <name evidence="4" type="ORF">AS180_07040</name>
</gene>
<evidence type="ECO:0000259" key="3">
    <source>
        <dbReference type="Pfam" id="PF13349"/>
    </source>
</evidence>
<evidence type="ECO:0000256" key="2">
    <source>
        <dbReference type="SAM" id="SignalP"/>
    </source>
</evidence>
<accession>A0A0V8JNF0</accession>
<comment type="caution">
    <text evidence="4">The sequence shown here is derived from an EMBL/GenBank/DDBJ whole genome shotgun (WGS) entry which is preliminary data.</text>
</comment>
<keyword evidence="2" id="KW-0732">Signal</keyword>
<dbReference type="PANTHER" id="PTHR34094:SF1">
    <property type="entry name" value="PROTEIN FAM185A"/>
    <property type="match status" value="1"/>
</dbReference>
<reference evidence="4 5" key="1">
    <citation type="submission" date="2015-11" db="EMBL/GenBank/DDBJ databases">
        <title>Bacillus caseinolyticus sp nov.</title>
        <authorList>
            <person name="Dastager S.G."/>
            <person name="Mawlankar R."/>
        </authorList>
    </citation>
    <scope>NUCLEOTIDE SEQUENCE [LARGE SCALE GENOMIC DNA]</scope>
    <source>
        <strain evidence="4 5">SGD-V-76</strain>
    </source>
</reference>
<protein>
    <recommendedName>
        <fullName evidence="3">DUF4097 domain-containing protein</fullName>
    </recommendedName>
</protein>
<dbReference type="Gene3D" id="2.160.20.120">
    <property type="match status" value="1"/>
</dbReference>
<sequence length="281" mass="30580">MKKLLFLVLVFIGAAFLLTNPFTTSTWTLGSSKTEAALTNSIESIKLKTANVNTVIEEYNGKEVKADLQGKGKVNVQRNGKTITVTYKNKPFSFFSFGNSSKLTIYIPKEYSNDLELNVGSGDVEFNETSLSLTNFSVKVQSGYTVIQGIDADKLDINVSSGDLVINKVRTKEGSVDLQSGDITIKNYEGKLDSHVSSGDASISINRVVDSIKAHVSSGDMTVTLPPKADITLQAKASTGDINNRFNFKTMKEQEDEIQATNGKGTHRIDVDVSSGDFNLR</sequence>
<organism evidence="4 5">
    <name type="scientific">Priestia veravalensis</name>
    <dbReference type="NCBI Taxonomy" id="1414648"/>
    <lineage>
        <taxon>Bacteria</taxon>
        <taxon>Bacillati</taxon>
        <taxon>Bacillota</taxon>
        <taxon>Bacilli</taxon>
        <taxon>Bacillales</taxon>
        <taxon>Bacillaceae</taxon>
        <taxon>Priestia</taxon>
    </lineage>
</organism>
<feature type="chain" id="PRO_5038346155" description="DUF4097 domain-containing protein" evidence="2">
    <location>
        <begin position="20"/>
        <end position="281"/>
    </location>
</feature>
<evidence type="ECO:0000256" key="1">
    <source>
        <dbReference type="SAM" id="MobiDB-lite"/>
    </source>
</evidence>
<proteinExistence type="predicted"/>
<dbReference type="PANTHER" id="PTHR34094">
    <property type="match status" value="1"/>
</dbReference>
<feature type="region of interest" description="Disordered" evidence="1">
    <location>
        <begin position="262"/>
        <end position="281"/>
    </location>
</feature>
<dbReference type="InterPro" id="IPR025164">
    <property type="entry name" value="Toastrack_DUF4097"/>
</dbReference>
<dbReference type="EMBL" id="LNQP01000019">
    <property type="protein sequence ID" value="KSU88581.1"/>
    <property type="molecule type" value="Genomic_DNA"/>
</dbReference>